<protein>
    <submittedName>
        <fullName evidence="1">Uncharacterized protein</fullName>
    </submittedName>
</protein>
<accession>A0AAE0NIM7</accession>
<evidence type="ECO:0000313" key="1">
    <source>
        <dbReference type="EMBL" id="KAK3382213.1"/>
    </source>
</evidence>
<reference evidence="1" key="1">
    <citation type="journal article" date="2023" name="Mol. Phylogenet. Evol.">
        <title>Genome-scale phylogeny and comparative genomics of the fungal order Sordariales.</title>
        <authorList>
            <person name="Hensen N."/>
            <person name="Bonometti L."/>
            <person name="Westerberg I."/>
            <person name="Brannstrom I.O."/>
            <person name="Guillou S."/>
            <person name="Cros-Aarteil S."/>
            <person name="Calhoun S."/>
            <person name="Haridas S."/>
            <person name="Kuo A."/>
            <person name="Mondo S."/>
            <person name="Pangilinan J."/>
            <person name="Riley R."/>
            <person name="LaButti K."/>
            <person name="Andreopoulos B."/>
            <person name="Lipzen A."/>
            <person name="Chen C."/>
            <person name="Yan M."/>
            <person name="Daum C."/>
            <person name="Ng V."/>
            <person name="Clum A."/>
            <person name="Steindorff A."/>
            <person name="Ohm R.A."/>
            <person name="Martin F."/>
            <person name="Silar P."/>
            <person name="Natvig D.O."/>
            <person name="Lalanne C."/>
            <person name="Gautier V."/>
            <person name="Ament-Velasquez S.L."/>
            <person name="Kruys A."/>
            <person name="Hutchinson M.I."/>
            <person name="Powell A.J."/>
            <person name="Barry K."/>
            <person name="Miller A.N."/>
            <person name="Grigoriev I.V."/>
            <person name="Debuchy R."/>
            <person name="Gladieux P."/>
            <person name="Hiltunen Thoren M."/>
            <person name="Johannesson H."/>
        </authorList>
    </citation>
    <scope>NUCLEOTIDE SEQUENCE</scope>
    <source>
        <strain evidence="1">CBS 958.72</strain>
    </source>
</reference>
<reference evidence="1" key="2">
    <citation type="submission" date="2023-06" db="EMBL/GenBank/DDBJ databases">
        <authorList>
            <consortium name="Lawrence Berkeley National Laboratory"/>
            <person name="Haridas S."/>
            <person name="Hensen N."/>
            <person name="Bonometti L."/>
            <person name="Westerberg I."/>
            <person name="Brannstrom I.O."/>
            <person name="Guillou S."/>
            <person name="Cros-Aarteil S."/>
            <person name="Calhoun S."/>
            <person name="Kuo A."/>
            <person name="Mondo S."/>
            <person name="Pangilinan J."/>
            <person name="Riley R."/>
            <person name="Labutti K."/>
            <person name="Andreopoulos B."/>
            <person name="Lipzen A."/>
            <person name="Chen C."/>
            <person name="Yanf M."/>
            <person name="Daum C."/>
            <person name="Ng V."/>
            <person name="Clum A."/>
            <person name="Steindorff A."/>
            <person name="Ohm R."/>
            <person name="Martin F."/>
            <person name="Silar P."/>
            <person name="Natvig D."/>
            <person name="Lalanne C."/>
            <person name="Gautier V."/>
            <person name="Ament-Velasquez S.L."/>
            <person name="Kruys A."/>
            <person name="Hutchinson M.I."/>
            <person name="Powell A.J."/>
            <person name="Barry K."/>
            <person name="Miller A.N."/>
            <person name="Grigoriev I.V."/>
            <person name="Debuchy R."/>
            <person name="Gladieux P."/>
            <person name="Thoren M.H."/>
            <person name="Johannesson H."/>
        </authorList>
    </citation>
    <scope>NUCLEOTIDE SEQUENCE</scope>
    <source>
        <strain evidence="1">CBS 958.72</strain>
    </source>
</reference>
<dbReference type="EMBL" id="JAULSN010000001">
    <property type="protein sequence ID" value="KAK3382213.1"/>
    <property type="molecule type" value="Genomic_DNA"/>
</dbReference>
<proteinExistence type="predicted"/>
<evidence type="ECO:0000313" key="2">
    <source>
        <dbReference type="Proteomes" id="UP001287356"/>
    </source>
</evidence>
<dbReference type="InterPro" id="IPR018531">
    <property type="entry name" value="DUF1993"/>
</dbReference>
<dbReference type="Gene3D" id="1.20.120.450">
    <property type="entry name" value="dinb family like domain"/>
    <property type="match status" value="1"/>
</dbReference>
<organism evidence="1 2">
    <name type="scientific">Lasiosphaeria ovina</name>
    <dbReference type="NCBI Taxonomy" id="92902"/>
    <lineage>
        <taxon>Eukaryota</taxon>
        <taxon>Fungi</taxon>
        <taxon>Dikarya</taxon>
        <taxon>Ascomycota</taxon>
        <taxon>Pezizomycotina</taxon>
        <taxon>Sordariomycetes</taxon>
        <taxon>Sordariomycetidae</taxon>
        <taxon>Sordariales</taxon>
        <taxon>Lasiosphaeriaceae</taxon>
        <taxon>Lasiosphaeria</taxon>
    </lineage>
</organism>
<dbReference type="InterPro" id="IPR034660">
    <property type="entry name" value="DinB/YfiT-like"/>
</dbReference>
<sequence length="128" mass="14486">MAYTWRPALTFQYRSRLRAAPRSGRALHGPRQLHESSFCVCIKPLHVMRRILEVASTHPDAVTLLDARPAPDMFPLGAQIRVATHYPLVEWDSARVMWGECETEWPGIFARIAKTLALPKAVDRAGRP</sequence>
<gene>
    <name evidence="1" type="ORF">B0T24DRAFT_660964</name>
</gene>
<dbReference type="AlphaFoldDB" id="A0AAE0NIM7"/>
<keyword evidence="2" id="KW-1185">Reference proteome</keyword>
<name>A0AAE0NIM7_9PEZI</name>
<comment type="caution">
    <text evidence="1">The sequence shown here is derived from an EMBL/GenBank/DDBJ whole genome shotgun (WGS) entry which is preliminary data.</text>
</comment>
<dbReference type="SUPFAM" id="SSF109854">
    <property type="entry name" value="DinB/YfiT-like putative metalloenzymes"/>
    <property type="match status" value="1"/>
</dbReference>
<dbReference type="Proteomes" id="UP001287356">
    <property type="component" value="Unassembled WGS sequence"/>
</dbReference>
<dbReference type="Pfam" id="PF09351">
    <property type="entry name" value="DUF1993"/>
    <property type="match status" value="1"/>
</dbReference>